<dbReference type="VEuPathDB" id="TriTrypDB:TCDM_08356"/>
<dbReference type="VEuPathDB" id="TriTrypDB:BCY84_07910"/>
<dbReference type="VEuPathDB" id="TriTrypDB:C4B63_16g22"/>
<feature type="compositionally biased region" description="Low complexity" evidence="1">
    <location>
        <begin position="14"/>
        <end position="25"/>
    </location>
</feature>
<evidence type="ECO:0000313" key="2">
    <source>
        <dbReference type="EMBL" id="PWU97218.1"/>
    </source>
</evidence>
<dbReference type="VEuPathDB" id="TriTrypDB:TcG_06703"/>
<dbReference type="VEuPathDB" id="TriTrypDB:ECC02_002156"/>
<dbReference type="Proteomes" id="UP000246121">
    <property type="component" value="Unassembled WGS sequence"/>
</dbReference>
<feature type="compositionally biased region" description="Low complexity" evidence="1">
    <location>
        <begin position="93"/>
        <end position="105"/>
    </location>
</feature>
<feature type="region of interest" description="Disordered" evidence="1">
    <location>
        <begin position="1"/>
        <end position="126"/>
    </location>
</feature>
<dbReference type="VEuPathDB" id="TriTrypDB:C3747_21g68"/>
<proteinExistence type="predicted"/>
<evidence type="ECO:0000313" key="3">
    <source>
        <dbReference type="Proteomes" id="UP000246121"/>
    </source>
</evidence>
<feature type="compositionally biased region" description="Polar residues" evidence="1">
    <location>
        <begin position="106"/>
        <end position="120"/>
    </location>
</feature>
<name>A0A2V2VPQ8_TRYCR</name>
<accession>A0A2V2VPQ8</accession>
<sequence>MNTERVPGPENKQSAPSSPSATGSTKQIVQTGGPQNGGTSASADISATPAATVSGEQLPIPQRSGEGDLPALAASPLKSQPQQTASEPYSPVQQAQGQSAQQSPQNYASRQVGQPQQQVAPSEASVPPFVRRPATLEEIPYTNFYNIPLMGRACPLDIYLDGKTPTRGTELSILNNSDYDFIIGGVELKQEDMLSPSPDSTRTVPTRRWPQQLCVPGGGSRATCIIALHPSFPRASSLLMLVVVYIFSNGRYTPYAARFAV</sequence>
<dbReference type="AlphaFoldDB" id="A0A2V2VPQ8"/>
<feature type="compositionally biased region" description="Polar residues" evidence="1">
    <location>
        <begin position="77"/>
        <end position="87"/>
    </location>
</feature>
<reference evidence="2 3" key="1">
    <citation type="journal article" date="2018" name="Microb. Genom.">
        <title>Expanding an expanded genome: long-read sequencing of Trypanosoma cruzi.</title>
        <authorList>
            <person name="Berna L."/>
            <person name="Rodriguez M."/>
            <person name="Chiribao M.L."/>
            <person name="Parodi-Talice A."/>
            <person name="Pita S."/>
            <person name="Rijo G."/>
            <person name="Alvarez-Valin F."/>
            <person name="Robello C."/>
        </authorList>
    </citation>
    <scope>NUCLEOTIDE SEQUENCE [LARGE SCALE GENOMIC DNA]</scope>
    <source>
        <strain evidence="2 3">Dm28c</strain>
    </source>
</reference>
<dbReference type="EMBL" id="PRFA01000016">
    <property type="protein sequence ID" value="PWU97218.1"/>
    <property type="molecule type" value="Genomic_DNA"/>
</dbReference>
<comment type="caution">
    <text evidence="2">The sequence shown here is derived from an EMBL/GenBank/DDBJ whole genome shotgun (WGS) entry which is preliminary data.</text>
</comment>
<dbReference type="VEuPathDB" id="TriTrypDB:Tc_MARK_9325"/>
<feature type="compositionally biased region" description="Polar residues" evidence="1">
    <location>
        <begin position="26"/>
        <end position="55"/>
    </location>
</feature>
<dbReference type="VEuPathDB" id="TriTrypDB:TcBrA4_0138120"/>
<dbReference type="VEuPathDB" id="TriTrypDB:TcCLB.504427.140"/>
<dbReference type="VEuPathDB" id="TriTrypDB:TCSYLVIO_000050"/>
<dbReference type="VEuPathDB" id="TriTrypDB:TcCL_NonESM03520"/>
<protein>
    <submittedName>
        <fullName evidence="2">Uncharacterized protein</fullName>
    </submittedName>
</protein>
<gene>
    <name evidence="2" type="ORF">C4B63_16g22</name>
</gene>
<dbReference type="VEuPathDB" id="TriTrypDB:TcCLB.507221.70"/>
<organism evidence="2 3">
    <name type="scientific">Trypanosoma cruzi</name>
    <dbReference type="NCBI Taxonomy" id="5693"/>
    <lineage>
        <taxon>Eukaryota</taxon>
        <taxon>Discoba</taxon>
        <taxon>Euglenozoa</taxon>
        <taxon>Kinetoplastea</taxon>
        <taxon>Metakinetoplastina</taxon>
        <taxon>Trypanosomatida</taxon>
        <taxon>Trypanosomatidae</taxon>
        <taxon>Trypanosoma</taxon>
        <taxon>Schizotrypanum</taxon>
    </lineage>
</organism>
<dbReference type="VEuPathDB" id="TriTrypDB:TcYC6_0031280"/>
<evidence type="ECO:0000256" key="1">
    <source>
        <dbReference type="SAM" id="MobiDB-lite"/>
    </source>
</evidence>